<dbReference type="Proteomes" id="UP000761534">
    <property type="component" value="Unassembled WGS sequence"/>
</dbReference>
<feature type="active site" description="Proton donor" evidence="11">
    <location>
        <position position="59"/>
    </location>
</feature>
<feature type="binding site" evidence="12">
    <location>
        <position position="128"/>
    </location>
    <ligand>
        <name>FMN</name>
        <dbReference type="ChEBI" id="CHEBI:58210"/>
    </ligand>
</feature>
<feature type="domain" description="DUS-like FMN-binding" evidence="13">
    <location>
        <begin position="1"/>
        <end position="268"/>
    </location>
</feature>
<evidence type="ECO:0000256" key="3">
    <source>
        <dbReference type="ARBA" id="ARBA00022643"/>
    </source>
</evidence>
<evidence type="ECO:0000313" key="14">
    <source>
        <dbReference type="EMBL" id="KAA8911958.1"/>
    </source>
</evidence>
<accession>A0A642V4I3</accession>
<dbReference type="PROSITE" id="PS01136">
    <property type="entry name" value="UPF0034"/>
    <property type="match status" value="1"/>
</dbReference>
<keyword evidence="3 10" id="KW-0288">FMN</keyword>
<keyword evidence="15" id="KW-1185">Reference proteome</keyword>
<comment type="catalytic activity">
    <reaction evidence="9">
        <text>a 5,6-dihydrouridine in mRNA + NADP(+) = a uridine in mRNA + NADPH + H(+)</text>
        <dbReference type="Rhea" id="RHEA:69855"/>
        <dbReference type="Rhea" id="RHEA-COMP:14658"/>
        <dbReference type="Rhea" id="RHEA-COMP:17789"/>
        <dbReference type="ChEBI" id="CHEBI:15378"/>
        <dbReference type="ChEBI" id="CHEBI:57783"/>
        <dbReference type="ChEBI" id="CHEBI:58349"/>
        <dbReference type="ChEBI" id="CHEBI:65315"/>
        <dbReference type="ChEBI" id="CHEBI:74443"/>
    </reaction>
    <physiologicalReaction direction="right-to-left" evidence="9">
        <dbReference type="Rhea" id="RHEA:69857"/>
    </physiologicalReaction>
</comment>
<gene>
    <name evidence="14" type="ORF">TRICI_003644</name>
</gene>
<evidence type="ECO:0000256" key="10">
    <source>
        <dbReference type="PIRNR" id="PIRNR006621"/>
    </source>
</evidence>
<dbReference type="CDD" id="cd02801">
    <property type="entry name" value="DUS_like_FMN"/>
    <property type="match status" value="1"/>
</dbReference>
<evidence type="ECO:0000256" key="4">
    <source>
        <dbReference type="ARBA" id="ARBA00022664"/>
    </source>
</evidence>
<evidence type="ECO:0000256" key="11">
    <source>
        <dbReference type="PIRSR" id="PIRSR006621-1"/>
    </source>
</evidence>
<dbReference type="GO" id="GO:0050660">
    <property type="term" value="F:flavin adenine dinucleotide binding"/>
    <property type="evidence" value="ECO:0007669"/>
    <property type="project" value="InterPro"/>
</dbReference>
<evidence type="ECO:0000256" key="8">
    <source>
        <dbReference type="ARBA" id="ARBA00048342"/>
    </source>
</evidence>
<evidence type="ECO:0000256" key="12">
    <source>
        <dbReference type="PIRSR" id="PIRSR006621-2"/>
    </source>
</evidence>
<proteinExistence type="inferred from homology"/>
<evidence type="ECO:0000259" key="13">
    <source>
        <dbReference type="Pfam" id="PF01207"/>
    </source>
</evidence>
<dbReference type="GO" id="GO:0017150">
    <property type="term" value="F:tRNA dihydrouridine synthase activity"/>
    <property type="evidence" value="ECO:0007669"/>
    <property type="project" value="InterPro"/>
</dbReference>
<dbReference type="InterPro" id="IPR035587">
    <property type="entry name" value="DUS-like_FMN-bd"/>
</dbReference>
<comment type="caution">
    <text evidence="14">The sequence shown here is derived from an EMBL/GenBank/DDBJ whole genome shotgun (WGS) entry which is preliminary data.</text>
</comment>
<keyword evidence="6 10" id="KW-0560">Oxidoreductase</keyword>
<dbReference type="EMBL" id="SWFS01000267">
    <property type="protein sequence ID" value="KAA8911958.1"/>
    <property type="molecule type" value="Genomic_DNA"/>
</dbReference>
<dbReference type="EC" id="1.3.1.-" evidence="10"/>
<evidence type="ECO:0000256" key="6">
    <source>
        <dbReference type="ARBA" id="ARBA00023002"/>
    </source>
</evidence>
<dbReference type="PANTHER" id="PTHR11082">
    <property type="entry name" value="TRNA-DIHYDROURIDINE SYNTHASE"/>
    <property type="match status" value="1"/>
</dbReference>
<feature type="binding site" evidence="12">
    <location>
        <begin position="183"/>
        <end position="184"/>
    </location>
    <ligand>
        <name>FMN</name>
        <dbReference type="ChEBI" id="CHEBI:58210"/>
    </ligand>
</feature>
<keyword evidence="4" id="KW-0507">mRNA processing</keyword>
<evidence type="ECO:0000256" key="7">
    <source>
        <dbReference type="ARBA" id="ARBA00023027"/>
    </source>
</evidence>
<dbReference type="OrthoDB" id="9977870at2759"/>
<keyword evidence="12" id="KW-0547">Nucleotide-binding</keyword>
<dbReference type="VEuPathDB" id="FungiDB:TRICI_003644"/>
<organism evidence="14 15">
    <name type="scientific">Trichomonascus ciferrii</name>
    <dbReference type="NCBI Taxonomy" id="44093"/>
    <lineage>
        <taxon>Eukaryota</taxon>
        <taxon>Fungi</taxon>
        <taxon>Dikarya</taxon>
        <taxon>Ascomycota</taxon>
        <taxon>Saccharomycotina</taxon>
        <taxon>Dipodascomycetes</taxon>
        <taxon>Dipodascales</taxon>
        <taxon>Trichomonascaceae</taxon>
        <taxon>Trichomonascus</taxon>
        <taxon>Trichomonascus ciferrii complex</taxon>
    </lineage>
</organism>
<dbReference type="InterPro" id="IPR013785">
    <property type="entry name" value="Aldolase_TIM"/>
</dbReference>
<evidence type="ECO:0000256" key="9">
    <source>
        <dbReference type="ARBA" id="ARBA00049447"/>
    </source>
</evidence>
<evidence type="ECO:0000256" key="2">
    <source>
        <dbReference type="ARBA" id="ARBA00022630"/>
    </source>
</evidence>
<dbReference type="AlphaFoldDB" id="A0A642V4I3"/>
<dbReference type="GO" id="GO:0106414">
    <property type="term" value="F:mRNA dihydrouridine synthase activity"/>
    <property type="evidence" value="ECO:0007669"/>
    <property type="project" value="RHEA"/>
</dbReference>
<sequence>MILAREFVRNQVARDSDFTTNDQDTPLILQFGASNETDITRAAELAMPHCDGIGLNCGCPIRDQVREGIGAALMTKPELVASMVRAVKRGCGPEFCVEVKIRIHKDLEETVRFAKMVEEAGADYITVHGRLKTQRSSEPPNLDAIKLIKDSVACPVMANGDAFSMEAVDHIVQHTGVDGVMSARGILRNPALFSGYKSTPWRAVELFWDYVTAYGLPYRLTQHHFSEMLDDELSKKEKKIMNECNTLLDLINWFDQHFDLRRPNQPGFAEDRPFPWKVDRI</sequence>
<comment type="catalytic activity">
    <reaction evidence="8">
        <text>a 5,6-dihydrouridine in mRNA + NAD(+) = a uridine in mRNA + NADH + H(+)</text>
        <dbReference type="Rhea" id="RHEA:69851"/>
        <dbReference type="Rhea" id="RHEA-COMP:14658"/>
        <dbReference type="Rhea" id="RHEA-COMP:17789"/>
        <dbReference type="ChEBI" id="CHEBI:15378"/>
        <dbReference type="ChEBI" id="CHEBI:57540"/>
        <dbReference type="ChEBI" id="CHEBI:57945"/>
        <dbReference type="ChEBI" id="CHEBI:65315"/>
        <dbReference type="ChEBI" id="CHEBI:74443"/>
    </reaction>
    <physiologicalReaction direction="right-to-left" evidence="8">
        <dbReference type="Rhea" id="RHEA:69853"/>
    </physiologicalReaction>
</comment>
<comment type="cofactor">
    <cofactor evidence="1 10 12">
        <name>FMN</name>
        <dbReference type="ChEBI" id="CHEBI:58210"/>
    </cofactor>
</comment>
<dbReference type="InterPro" id="IPR001269">
    <property type="entry name" value="DUS_fam"/>
</dbReference>
<keyword evidence="2 10" id="KW-0285">Flavoprotein</keyword>
<dbReference type="InterPro" id="IPR018517">
    <property type="entry name" value="tRNA_hU_synthase_CS"/>
</dbReference>
<keyword evidence="7" id="KW-0520">NAD</keyword>
<comment type="function">
    <text evidence="10">Catalyzes the synthesis of dihydrouridine, a modified base found in the D-loop of most tRNAs.</text>
</comment>
<evidence type="ECO:0000313" key="15">
    <source>
        <dbReference type="Proteomes" id="UP000761534"/>
    </source>
</evidence>
<dbReference type="PIRSF" id="PIRSF006621">
    <property type="entry name" value="Dus"/>
    <property type="match status" value="1"/>
</dbReference>
<feature type="binding site" evidence="12">
    <location>
        <position position="30"/>
    </location>
    <ligand>
        <name>FMN</name>
        <dbReference type="ChEBI" id="CHEBI:58210"/>
    </ligand>
</feature>
<dbReference type="Pfam" id="PF01207">
    <property type="entry name" value="Dus"/>
    <property type="match status" value="1"/>
</dbReference>
<dbReference type="Gene3D" id="3.20.20.70">
    <property type="entry name" value="Aldolase class I"/>
    <property type="match status" value="1"/>
</dbReference>
<evidence type="ECO:0000256" key="1">
    <source>
        <dbReference type="ARBA" id="ARBA00001917"/>
    </source>
</evidence>
<keyword evidence="5 10" id="KW-0819">tRNA processing</keyword>
<dbReference type="PANTHER" id="PTHR11082:SF31">
    <property type="entry name" value="TRNA-DIHYDROURIDINE(20A_20B) SYNTHASE [NAD(P)+]-LIKE"/>
    <property type="match status" value="1"/>
</dbReference>
<protein>
    <recommendedName>
        <fullName evidence="10">tRNA-dihydrouridine synthase</fullName>
        <ecNumber evidence="10">1.3.1.-</ecNumber>
    </recommendedName>
</protein>
<reference evidence="14" key="1">
    <citation type="journal article" date="2019" name="G3 (Bethesda)">
        <title>Genome Assemblies of Two Rare Opportunistic Yeast Pathogens: Diutina rugosa (syn. Candida rugosa) and Trichomonascus ciferrii (syn. Candida ciferrii).</title>
        <authorList>
            <person name="Mixao V."/>
            <person name="Saus E."/>
            <person name="Hansen A.P."/>
            <person name="Lass-Florl C."/>
            <person name="Gabaldon T."/>
        </authorList>
    </citation>
    <scope>NUCLEOTIDE SEQUENCE</scope>
    <source>
        <strain evidence="14">CBS 4856</strain>
    </source>
</reference>
<evidence type="ECO:0000256" key="5">
    <source>
        <dbReference type="ARBA" id="ARBA00022694"/>
    </source>
</evidence>
<dbReference type="GO" id="GO:0006397">
    <property type="term" value="P:mRNA processing"/>
    <property type="evidence" value="ECO:0007669"/>
    <property type="project" value="UniProtKB-KW"/>
</dbReference>
<dbReference type="SUPFAM" id="SSF51395">
    <property type="entry name" value="FMN-linked oxidoreductases"/>
    <property type="match status" value="1"/>
</dbReference>
<comment type="similarity">
    <text evidence="10">Belongs to the dus family.</text>
</comment>
<name>A0A642V4I3_9ASCO</name>